<feature type="transmembrane region" description="Helical" evidence="1">
    <location>
        <begin position="188"/>
        <end position="208"/>
    </location>
</feature>
<keyword evidence="1" id="KW-1133">Transmembrane helix</keyword>
<evidence type="ECO:0000313" key="3">
    <source>
        <dbReference type="Proteomes" id="UP000799118"/>
    </source>
</evidence>
<organism evidence="2 3">
    <name type="scientific">Gymnopus androsaceus JB14</name>
    <dbReference type="NCBI Taxonomy" id="1447944"/>
    <lineage>
        <taxon>Eukaryota</taxon>
        <taxon>Fungi</taxon>
        <taxon>Dikarya</taxon>
        <taxon>Basidiomycota</taxon>
        <taxon>Agaricomycotina</taxon>
        <taxon>Agaricomycetes</taxon>
        <taxon>Agaricomycetidae</taxon>
        <taxon>Agaricales</taxon>
        <taxon>Marasmiineae</taxon>
        <taxon>Omphalotaceae</taxon>
        <taxon>Gymnopus</taxon>
    </lineage>
</organism>
<feature type="transmembrane region" description="Helical" evidence="1">
    <location>
        <begin position="147"/>
        <end position="168"/>
    </location>
</feature>
<dbReference type="Proteomes" id="UP000799118">
    <property type="component" value="Unassembled WGS sequence"/>
</dbReference>
<feature type="transmembrane region" description="Helical" evidence="1">
    <location>
        <begin position="60"/>
        <end position="91"/>
    </location>
</feature>
<evidence type="ECO:0000313" key="2">
    <source>
        <dbReference type="EMBL" id="KAE9403391.1"/>
    </source>
</evidence>
<keyword evidence="1" id="KW-0472">Membrane</keyword>
<evidence type="ECO:0008006" key="4">
    <source>
        <dbReference type="Google" id="ProtNLM"/>
    </source>
</evidence>
<dbReference type="EMBL" id="ML769425">
    <property type="protein sequence ID" value="KAE9403391.1"/>
    <property type="molecule type" value="Genomic_DNA"/>
</dbReference>
<name>A0A6A4HZC9_9AGAR</name>
<dbReference type="AlphaFoldDB" id="A0A6A4HZC9"/>
<feature type="transmembrane region" description="Helical" evidence="1">
    <location>
        <begin position="272"/>
        <end position="292"/>
    </location>
</feature>
<reference evidence="2" key="1">
    <citation type="journal article" date="2019" name="Environ. Microbiol.">
        <title>Fungal ecological strategies reflected in gene transcription - a case study of two litter decomposers.</title>
        <authorList>
            <person name="Barbi F."/>
            <person name="Kohler A."/>
            <person name="Barry K."/>
            <person name="Baskaran P."/>
            <person name="Daum C."/>
            <person name="Fauchery L."/>
            <person name="Ihrmark K."/>
            <person name="Kuo A."/>
            <person name="LaButti K."/>
            <person name="Lipzen A."/>
            <person name="Morin E."/>
            <person name="Grigoriev I.V."/>
            <person name="Henrissat B."/>
            <person name="Lindahl B."/>
            <person name="Martin F."/>
        </authorList>
    </citation>
    <scope>NUCLEOTIDE SEQUENCE</scope>
    <source>
        <strain evidence="2">JB14</strain>
    </source>
</reference>
<keyword evidence="1" id="KW-0812">Transmembrane</keyword>
<accession>A0A6A4HZC9</accession>
<gene>
    <name evidence="2" type="ORF">BT96DRAFT_1080538</name>
</gene>
<sequence length="314" mass="34682">MTPVGAQQIALAGSEIFQNICVLIFMSALTGKVRSQCIRQGLLPGFYDQKRENNGRAQNALIAVLLVVFFMIVLDTCQINIVNLVLVKFRLVVSLPSGLVAQQMAANSKSLFIVASILQYWSENLIFLIADTTIIWRAWAIWSENRIVKATLLTLFLFDIGVNVSGVIVNTLKSINQTGSRFNAETLVWLGIVVNLVINILATSLIAYRAWVHHKSVRIATSNARKTQVVTILLLCIESGTIFGIIQVLNLVFQGLDVPSVLHSPIHDTSRLIEVLYTFSAAINPIACLLLVHTAKTHEQTFQQDFETVLSAHG</sequence>
<dbReference type="OrthoDB" id="2744793at2759"/>
<feature type="transmembrane region" description="Helical" evidence="1">
    <location>
        <begin position="111"/>
        <end position="135"/>
    </location>
</feature>
<feature type="transmembrane region" description="Helical" evidence="1">
    <location>
        <begin position="229"/>
        <end position="252"/>
    </location>
</feature>
<evidence type="ECO:0000256" key="1">
    <source>
        <dbReference type="SAM" id="Phobius"/>
    </source>
</evidence>
<keyword evidence="3" id="KW-1185">Reference proteome</keyword>
<proteinExistence type="predicted"/>
<protein>
    <recommendedName>
        <fullName evidence="4">G-protein coupled receptors family 1 profile domain-containing protein</fullName>
    </recommendedName>
</protein>